<reference evidence="3 4" key="1">
    <citation type="submission" date="2016-11" db="EMBL/GenBank/DDBJ databases">
        <authorList>
            <person name="Jaros S."/>
            <person name="Januszkiewicz K."/>
            <person name="Wedrychowicz H."/>
        </authorList>
    </citation>
    <scope>NUCLEOTIDE SEQUENCE [LARGE SCALE GENOMIC DNA]</scope>
    <source>
        <strain evidence="3 4">DSM 4740</strain>
    </source>
</reference>
<evidence type="ECO:0000256" key="1">
    <source>
        <dbReference type="SAM" id="MobiDB-lite"/>
    </source>
</evidence>
<evidence type="ECO:0000313" key="2">
    <source>
        <dbReference type="EMBL" id="GEN24204.1"/>
    </source>
</evidence>
<gene>
    <name evidence="2" type="ORF">HCU01_21530</name>
    <name evidence="3" type="ORF">SAMN05660971_02997</name>
</gene>
<dbReference type="AlphaFoldDB" id="A0A1M7IVN8"/>
<evidence type="ECO:0000313" key="5">
    <source>
        <dbReference type="Proteomes" id="UP000321726"/>
    </source>
</evidence>
<protein>
    <recommendedName>
        <fullName evidence="6">Glycosyl transferases group 1</fullName>
    </recommendedName>
</protein>
<sequence length="346" mass="39310">MLKTHSKWILLSDGARPTEDIYFLASAAPWLRQQGARVLRLDTRRWQHPRWCWPWLKSVLNDAHVIVVRGLPEDWIQSLGDMRNQLAGLYYVIDDDLKAAAKDSTLPDAYRQRMILLDAQQQQLLPLVDEVVTCSTALESRLASHHRHISVLPPALISPLPNLGHFQNDQWTLGFHGTRAHLADLKRIAPALSRLHDHSPRLNLDIMLGRFTPSELSSLPRVATPSPLGWKAFRGYQQRQRLQIGLAPLWPTPFNNVKSVIKYLDIAVMGGAGIFSRHTPYSQLVEDGRDGLLAEDTPDHWFSCAKRLLDYPDDARAMAQAAADKARDIGNPARTQQFWSRRQRGE</sequence>
<name>A0A1M7IVN8_9GAMM</name>
<dbReference type="EMBL" id="FRCA01000008">
    <property type="protein sequence ID" value="SHM44713.1"/>
    <property type="molecule type" value="Genomic_DNA"/>
</dbReference>
<dbReference type="Proteomes" id="UP000184123">
    <property type="component" value="Unassembled WGS sequence"/>
</dbReference>
<feature type="region of interest" description="Disordered" evidence="1">
    <location>
        <begin position="324"/>
        <end position="346"/>
    </location>
</feature>
<dbReference type="Proteomes" id="UP000321726">
    <property type="component" value="Unassembled WGS sequence"/>
</dbReference>
<evidence type="ECO:0000313" key="4">
    <source>
        <dbReference type="Proteomes" id="UP000184123"/>
    </source>
</evidence>
<evidence type="ECO:0008006" key="6">
    <source>
        <dbReference type="Google" id="ProtNLM"/>
    </source>
</evidence>
<organism evidence="3 4">
    <name type="scientific">Halomonas cupida</name>
    <dbReference type="NCBI Taxonomy" id="44933"/>
    <lineage>
        <taxon>Bacteria</taxon>
        <taxon>Pseudomonadati</taxon>
        <taxon>Pseudomonadota</taxon>
        <taxon>Gammaproteobacteria</taxon>
        <taxon>Oceanospirillales</taxon>
        <taxon>Halomonadaceae</taxon>
        <taxon>Halomonas</taxon>
    </lineage>
</organism>
<evidence type="ECO:0000313" key="3">
    <source>
        <dbReference type="EMBL" id="SHM44713.1"/>
    </source>
</evidence>
<reference evidence="2 5" key="2">
    <citation type="submission" date="2019-07" db="EMBL/GenBank/DDBJ databases">
        <title>Whole genome shotgun sequence of Halomonas cupida NBRC 102219.</title>
        <authorList>
            <person name="Hosoyama A."/>
            <person name="Uohara A."/>
            <person name="Ohji S."/>
            <person name="Ichikawa N."/>
        </authorList>
    </citation>
    <scope>NUCLEOTIDE SEQUENCE [LARGE SCALE GENOMIC DNA]</scope>
    <source>
        <strain evidence="2 5">NBRC 102219</strain>
    </source>
</reference>
<proteinExistence type="predicted"/>
<dbReference type="EMBL" id="BJXU01000079">
    <property type="protein sequence ID" value="GEN24204.1"/>
    <property type="molecule type" value="Genomic_DNA"/>
</dbReference>
<dbReference type="RefSeq" id="WP_234987025.1">
    <property type="nucleotide sequence ID" value="NZ_BJXU01000079.1"/>
</dbReference>
<accession>A0A1M7IVN8</accession>
<dbReference type="SUPFAM" id="SSF53756">
    <property type="entry name" value="UDP-Glycosyltransferase/glycogen phosphorylase"/>
    <property type="match status" value="1"/>
</dbReference>
<keyword evidence="5" id="KW-1185">Reference proteome</keyword>
<dbReference type="STRING" id="44933.SAMN05660971_02997"/>